<keyword evidence="9" id="KW-1185">Reference proteome</keyword>
<evidence type="ECO:0000256" key="7">
    <source>
        <dbReference type="SAM" id="Phobius"/>
    </source>
</evidence>
<feature type="transmembrane region" description="Helical" evidence="7">
    <location>
        <begin position="56"/>
        <end position="77"/>
    </location>
</feature>
<organism evidence="8 9">
    <name type="scientific">Methylomagnum ishizawai</name>
    <dbReference type="NCBI Taxonomy" id="1760988"/>
    <lineage>
        <taxon>Bacteria</taxon>
        <taxon>Pseudomonadati</taxon>
        <taxon>Pseudomonadota</taxon>
        <taxon>Gammaproteobacteria</taxon>
        <taxon>Methylococcales</taxon>
        <taxon>Methylococcaceae</taxon>
        <taxon>Methylomagnum</taxon>
    </lineage>
</organism>
<reference evidence="8 9" key="1">
    <citation type="submission" date="2016-12" db="EMBL/GenBank/DDBJ databases">
        <authorList>
            <person name="Song W.-J."/>
            <person name="Kurnit D.M."/>
        </authorList>
    </citation>
    <scope>NUCLEOTIDE SEQUENCE [LARGE SCALE GENOMIC DNA]</scope>
    <source>
        <strain evidence="8 9">175</strain>
    </source>
</reference>
<name>A0A1Y6D0N3_9GAMM</name>
<evidence type="ECO:0000256" key="3">
    <source>
        <dbReference type="ARBA" id="ARBA00022475"/>
    </source>
</evidence>
<dbReference type="Pfam" id="PF04226">
    <property type="entry name" value="Transgly_assoc"/>
    <property type="match status" value="1"/>
</dbReference>
<dbReference type="Proteomes" id="UP000192923">
    <property type="component" value="Unassembled WGS sequence"/>
</dbReference>
<dbReference type="EMBL" id="FXAM01000001">
    <property type="protein sequence ID" value="SMF96146.1"/>
    <property type="molecule type" value="Genomic_DNA"/>
</dbReference>
<feature type="transmembrane region" description="Helical" evidence="7">
    <location>
        <begin position="28"/>
        <end position="49"/>
    </location>
</feature>
<protein>
    <submittedName>
        <fullName evidence="8">Uncharacterized membrane protein YeaQ/YmgE, transglycosylase-associated protein family</fullName>
    </submittedName>
</protein>
<dbReference type="PANTHER" id="PTHR33884:SF3">
    <property type="entry name" value="UPF0410 PROTEIN YMGE"/>
    <property type="match status" value="1"/>
</dbReference>
<dbReference type="InterPro" id="IPR007341">
    <property type="entry name" value="Transgly_assoc"/>
</dbReference>
<gene>
    <name evidence="8" type="ORF">SAMN02949497_3531</name>
</gene>
<evidence type="ECO:0000256" key="5">
    <source>
        <dbReference type="ARBA" id="ARBA00022989"/>
    </source>
</evidence>
<keyword evidence="5 7" id="KW-1133">Transmembrane helix</keyword>
<comment type="similarity">
    <text evidence="2">Belongs to the UPF0410 family.</text>
</comment>
<dbReference type="AlphaFoldDB" id="A0A1Y6D0N3"/>
<keyword evidence="6 7" id="KW-0472">Membrane</keyword>
<keyword evidence="3" id="KW-1003">Cell membrane</keyword>
<evidence type="ECO:0000256" key="6">
    <source>
        <dbReference type="ARBA" id="ARBA00023136"/>
    </source>
</evidence>
<evidence type="ECO:0000256" key="1">
    <source>
        <dbReference type="ARBA" id="ARBA00004651"/>
    </source>
</evidence>
<keyword evidence="4 7" id="KW-0812">Transmembrane</keyword>
<dbReference type="STRING" id="1760988.SAMN02949497_3531"/>
<proteinExistence type="inferred from homology"/>
<dbReference type="RefSeq" id="WP_085214962.1">
    <property type="nucleotide sequence ID" value="NZ_FXAM01000001.1"/>
</dbReference>
<evidence type="ECO:0000313" key="8">
    <source>
        <dbReference type="EMBL" id="SMF96146.1"/>
    </source>
</evidence>
<dbReference type="PANTHER" id="PTHR33884">
    <property type="entry name" value="UPF0410 PROTEIN YMGE"/>
    <property type="match status" value="1"/>
</dbReference>
<accession>A0A1Y6D0N3</accession>
<evidence type="ECO:0000313" key="9">
    <source>
        <dbReference type="Proteomes" id="UP000192923"/>
    </source>
</evidence>
<sequence length="79" mass="8035">MGLITLVLVGLVAGWLAGRLMRGGGYGVAGDIAVGVLGAFVGGFLFRVLGLHASGLVGRIIVATCGAVALIYVLRLLRR</sequence>
<dbReference type="GO" id="GO:0005886">
    <property type="term" value="C:plasma membrane"/>
    <property type="evidence" value="ECO:0007669"/>
    <property type="project" value="UniProtKB-SubCell"/>
</dbReference>
<evidence type="ECO:0000256" key="4">
    <source>
        <dbReference type="ARBA" id="ARBA00022692"/>
    </source>
</evidence>
<comment type="subcellular location">
    <subcellularLocation>
        <location evidence="1">Cell membrane</location>
        <topology evidence="1">Multi-pass membrane protein</topology>
    </subcellularLocation>
</comment>
<evidence type="ECO:0000256" key="2">
    <source>
        <dbReference type="ARBA" id="ARBA00011006"/>
    </source>
</evidence>